<dbReference type="InterPro" id="IPR051533">
    <property type="entry name" value="WaaL-like"/>
</dbReference>
<dbReference type="Pfam" id="PF04932">
    <property type="entry name" value="Wzy_C"/>
    <property type="match status" value="1"/>
</dbReference>
<evidence type="ECO:0000256" key="3">
    <source>
        <dbReference type="ARBA" id="ARBA00022989"/>
    </source>
</evidence>
<evidence type="ECO:0000256" key="1">
    <source>
        <dbReference type="ARBA" id="ARBA00004141"/>
    </source>
</evidence>
<feature type="domain" description="O-antigen ligase-related" evidence="6">
    <location>
        <begin position="209"/>
        <end position="357"/>
    </location>
</feature>
<evidence type="ECO:0000256" key="2">
    <source>
        <dbReference type="ARBA" id="ARBA00022692"/>
    </source>
</evidence>
<sequence>MRSIAPVTAALLFPLWSWLAFPQILLYLYTFSLPLEGVFAIEGVFTLSKALLGLFLLSLVFQIRRPKIAWFPALVLTWRLIPRLRISILAAALMLWLFLSYFWSAEPSATWDKLQAWAQQLIGAMAIAFFIMARPQTLQPVLFSYSLGAGIAAVQGVSNYLRNPLSRTTFTGAADAADFAAVVLLGSLIAVGLWLTTKSPWMRWYSILCFALCTLAVVLSGTRSAWVAIVITLALVVLPRLGWRQFLSLGVAFGLVGLALFQLPAVNQFLTYRITSAAEDGGAGRTAIWTVGWQIAQQNLIFGHGLGTFTALFGQGVAAESDLESIDTYYITDGRGAHNIYLELVSEVGLIGLGIFLSWMWVLLQVSLRHSVHPDLILILKACLLAYLIQGAFLGILERKYLWLTIALLHGLAMMVRGNSYARIVSKP</sequence>
<protein>
    <submittedName>
        <fullName evidence="7">O-antigen ligase family protein</fullName>
    </submittedName>
</protein>
<proteinExistence type="predicted"/>
<keyword evidence="3 5" id="KW-1133">Transmembrane helix</keyword>
<dbReference type="EMBL" id="DSWI01000013">
    <property type="protein sequence ID" value="HFG20319.1"/>
    <property type="molecule type" value="Genomic_DNA"/>
</dbReference>
<dbReference type="InterPro" id="IPR007016">
    <property type="entry name" value="O-antigen_ligase-rel_domated"/>
</dbReference>
<feature type="transmembrane region" description="Helical" evidence="5">
    <location>
        <begin position="246"/>
        <end position="265"/>
    </location>
</feature>
<accession>A0A7C3HU54</accession>
<evidence type="ECO:0000256" key="4">
    <source>
        <dbReference type="ARBA" id="ARBA00023136"/>
    </source>
</evidence>
<dbReference type="GO" id="GO:0016020">
    <property type="term" value="C:membrane"/>
    <property type="evidence" value="ECO:0007669"/>
    <property type="project" value="UniProtKB-SubCell"/>
</dbReference>
<evidence type="ECO:0000313" key="7">
    <source>
        <dbReference type="EMBL" id="HFG20319.1"/>
    </source>
</evidence>
<feature type="transmembrane region" description="Helical" evidence="5">
    <location>
        <begin position="116"/>
        <end position="133"/>
    </location>
</feature>
<name>A0A7C3HU54_MEIRU</name>
<feature type="transmembrane region" description="Helical" evidence="5">
    <location>
        <begin position="177"/>
        <end position="195"/>
    </location>
</feature>
<keyword evidence="2 5" id="KW-0812">Transmembrane</keyword>
<evidence type="ECO:0000256" key="5">
    <source>
        <dbReference type="SAM" id="Phobius"/>
    </source>
</evidence>
<feature type="transmembrane region" description="Helical" evidence="5">
    <location>
        <begin position="401"/>
        <end position="418"/>
    </location>
</feature>
<comment type="subcellular location">
    <subcellularLocation>
        <location evidence="1">Membrane</location>
        <topology evidence="1">Multi-pass membrane protein</topology>
    </subcellularLocation>
</comment>
<organism evidence="7">
    <name type="scientific">Meiothermus ruber</name>
    <dbReference type="NCBI Taxonomy" id="277"/>
    <lineage>
        <taxon>Bacteria</taxon>
        <taxon>Thermotogati</taxon>
        <taxon>Deinococcota</taxon>
        <taxon>Deinococci</taxon>
        <taxon>Thermales</taxon>
        <taxon>Thermaceae</taxon>
        <taxon>Meiothermus</taxon>
    </lineage>
</organism>
<feature type="transmembrane region" description="Helical" evidence="5">
    <location>
        <begin position="140"/>
        <end position="157"/>
    </location>
</feature>
<keyword evidence="4 5" id="KW-0472">Membrane</keyword>
<feature type="transmembrane region" description="Helical" evidence="5">
    <location>
        <begin position="344"/>
        <end position="364"/>
    </location>
</feature>
<dbReference type="RefSeq" id="WP_409656952.1">
    <property type="nucleotide sequence ID" value="NZ_JBKBUW010000037.1"/>
</dbReference>
<feature type="transmembrane region" description="Helical" evidence="5">
    <location>
        <begin position="38"/>
        <end position="63"/>
    </location>
</feature>
<dbReference type="PANTHER" id="PTHR37422">
    <property type="entry name" value="TEICHURONIC ACID BIOSYNTHESIS PROTEIN TUAE"/>
    <property type="match status" value="1"/>
</dbReference>
<gene>
    <name evidence="7" type="ORF">ENS82_06290</name>
</gene>
<dbReference type="AlphaFoldDB" id="A0A7C3HU54"/>
<dbReference type="PANTHER" id="PTHR37422:SF13">
    <property type="entry name" value="LIPOPOLYSACCHARIDE BIOSYNTHESIS PROTEIN PA4999-RELATED"/>
    <property type="match status" value="1"/>
</dbReference>
<keyword evidence="7" id="KW-0436">Ligase</keyword>
<comment type="caution">
    <text evidence="7">The sequence shown here is derived from an EMBL/GenBank/DDBJ whole genome shotgun (WGS) entry which is preliminary data.</text>
</comment>
<dbReference type="GO" id="GO:0016874">
    <property type="term" value="F:ligase activity"/>
    <property type="evidence" value="ECO:0007669"/>
    <property type="project" value="UniProtKB-KW"/>
</dbReference>
<feature type="transmembrane region" description="Helical" evidence="5">
    <location>
        <begin position="202"/>
        <end position="219"/>
    </location>
</feature>
<evidence type="ECO:0000259" key="6">
    <source>
        <dbReference type="Pfam" id="PF04932"/>
    </source>
</evidence>
<reference evidence="7" key="1">
    <citation type="journal article" date="2020" name="mSystems">
        <title>Genome- and Community-Level Interaction Insights into Carbon Utilization and Element Cycling Functions of Hydrothermarchaeota in Hydrothermal Sediment.</title>
        <authorList>
            <person name="Zhou Z."/>
            <person name="Liu Y."/>
            <person name="Xu W."/>
            <person name="Pan J."/>
            <person name="Luo Z.H."/>
            <person name="Li M."/>
        </authorList>
    </citation>
    <scope>NUCLEOTIDE SEQUENCE [LARGE SCALE GENOMIC DNA]</scope>
    <source>
        <strain evidence="7">SpSt-524</strain>
    </source>
</reference>
<feature type="transmembrane region" description="Helical" evidence="5">
    <location>
        <begin position="84"/>
        <end position="104"/>
    </location>
</feature>
<feature type="transmembrane region" description="Helical" evidence="5">
    <location>
        <begin position="376"/>
        <end position="395"/>
    </location>
</feature>